<dbReference type="Pfam" id="PF09749">
    <property type="entry name" value="HVSL"/>
    <property type="match status" value="1"/>
</dbReference>
<evidence type="ECO:0000256" key="2">
    <source>
        <dbReference type="ARBA" id="ARBA00022801"/>
    </source>
</evidence>
<evidence type="ECO:0000256" key="4">
    <source>
        <dbReference type="ARBA" id="ARBA00023242"/>
    </source>
</evidence>
<keyword evidence="3" id="KW-0456">Lyase</keyword>
<dbReference type="AlphaFoldDB" id="A0A8S1WX47"/>
<dbReference type="GO" id="GO:0005634">
    <property type="term" value="C:nucleus"/>
    <property type="evidence" value="ECO:0007669"/>
    <property type="project" value="TreeGrafter"/>
</dbReference>
<reference evidence="7" key="1">
    <citation type="submission" date="2021-01" db="EMBL/GenBank/DDBJ databases">
        <authorList>
            <consortium name="Genoscope - CEA"/>
            <person name="William W."/>
        </authorList>
    </citation>
    <scope>NUCLEOTIDE SEQUENCE</scope>
</reference>
<gene>
    <name evidence="7" type="ORF">POCTA_138.1.T1060245</name>
</gene>
<evidence type="ECO:0000256" key="3">
    <source>
        <dbReference type="ARBA" id="ARBA00023239"/>
    </source>
</evidence>
<dbReference type="GO" id="GO:0000175">
    <property type="term" value="F:3'-5'-RNA exonuclease activity"/>
    <property type="evidence" value="ECO:0007669"/>
    <property type="project" value="TreeGrafter"/>
</dbReference>
<keyword evidence="1" id="KW-0540">Nuclease</keyword>
<evidence type="ECO:0000256" key="1">
    <source>
        <dbReference type="ARBA" id="ARBA00022722"/>
    </source>
</evidence>
<sequence>MSKLVDYSDDEEENAVRIVNRSHMSGFYPSFCKIDVTSQFPKLKQEEYHISLSLNFQLNYHQIKDFIDSIQNDIDTFQAFTCTLNHESKIYKNEITKKEYLVLEVNINKERVKQLINLIAQSITLFDKLYQRVEIIPHCTIKQHLNLKNQITLKVNTIDIVIGKQITKIPLKQ</sequence>
<keyword evidence="2" id="KW-0378">Hydrolase</keyword>
<dbReference type="GO" id="GO:0034477">
    <property type="term" value="P:U6 snRNA 3'-end processing"/>
    <property type="evidence" value="ECO:0007669"/>
    <property type="project" value="InterPro"/>
</dbReference>
<evidence type="ECO:0000256" key="5">
    <source>
        <dbReference type="ARBA" id="ARBA00029543"/>
    </source>
</evidence>
<keyword evidence="8" id="KW-1185">Reference proteome</keyword>
<dbReference type="InterPro" id="IPR027521">
    <property type="entry name" value="Usb1"/>
</dbReference>
<protein>
    <recommendedName>
        <fullName evidence="5">U6 snRNA phosphodiesterase 1</fullName>
    </recommendedName>
    <alternativeName>
        <fullName evidence="6">3'-5' RNA exonuclease USB1</fullName>
    </alternativeName>
</protein>
<accession>A0A8S1WX47</accession>
<dbReference type="EMBL" id="CAJJDP010000106">
    <property type="protein sequence ID" value="CAD8194458.1"/>
    <property type="molecule type" value="Genomic_DNA"/>
</dbReference>
<dbReference type="PANTHER" id="PTHR13522">
    <property type="entry name" value="U6 SNRNA PHOSPHODIESTERASE 1"/>
    <property type="match status" value="1"/>
</dbReference>
<comment type="caution">
    <text evidence="7">The sequence shown here is derived from an EMBL/GenBank/DDBJ whole genome shotgun (WGS) entry which is preliminary data.</text>
</comment>
<proteinExistence type="predicted"/>
<organism evidence="7 8">
    <name type="scientific">Paramecium octaurelia</name>
    <dbReference type="NCBI Taxonomy" id="43137"/>
    <lineage>
        <taxon>Eukaryota</taxon>
        <taxon>Sar</taxon>
        <taxon>Alveolata</taxon>
        <taxon>Ciliophora</taxon>
        <taxon>Intramacronucleata</taxon>
        <taxon>Oligohymenophorea</taxon>
        <taxon>Peniculida</taxon>
        <taxon>Parameciidae</taxon>
        <taxon>Paramecium</taxon>
    </lineage>
</organism>
<dbReference type="PANTHER" id="PTHR13522:SF3">
    <property type="entry name" value="U6 SNRNA PHOSPHODIESTERASE 1"/>
    <property type="match status" value="1"/>
</dbReference>
<evidence type="ECO:0000256" key="6">
    <source>
        <dbReference type="ARBA" id="ARBA00030030"/>
    </source>
</evidence>
<keyword evidence="4" id="KW-0539">Nucleus</keyword>
<dbReference type="Proteomes" id="UP000683925">
    <property type="component" value="Unassembled WGS sequence"/>
</dbReference>
<dbReference type="GO" id="GO:0016829">
    <property type="term" value="F:lyase activity"/>
    <property type="evidence" value="ECO:0007669"/>
    <property type="project" value="UniProtKB-KW"/>
</dbReference>
<evidence type="ECO:0000313" key="8">
    <source>
        <dbReference type="Proteomes" id="UP000683925"/>
    </source>
</evidence>
<name>A0A8S1WX47_PAROT</name>
<evidence type="ECO:0000313" key="7">
    <source>
        <dbReference type="EMBL" id="CAD8194458.1"/>
    </source>
</evidence>